<dbReference type="Proteomes" id="UP000008723">
    <property type="component" value="Chromosome"/>
</dbReference>
<organism evidence="1 2">
    <name type="scientific">Neisseria lactamica (strain 020-06)</name>
    <dbReference type="NCBI Taxonomy" id="489653"/>
    <lineage>
        <taxon>Bacteria</taxon>
        <taxon>Pseudomonadati</taxon>
        <taxon>Pseudomonadota</taxon>
        <taxon>Betaproteobacteria</taxon>
        <taxon>Neisseriales</taxon>
        <taxon>Neisseriaceae</taxon>
        <taxon>Neisseria</taxon>
    </lineage>
</organism>
<dbReference type="EMBL" id="FN995097">
    <property type="protein sequence ID" value="CBN88059.1"/>
    <property type="molecule type" value="Genomic_DNA"/>
</dbReference>
<protein>
    <recommendedName>
        <fullName evidence="3">MafB silent cassette</fullName>
    </recommendedName>
</protein>
<dbReference type="KEGG" id="nla:NLA_18560"/>
<name>E4ZFC3_NEIL0</name>
<dbReference type="HOGENOM" id="CLU_157208_0_0_4"/>
<evidence type="ECO:0008006" key="3">
    <source>
        <dbReference type="Google" id="ProtNLM"/>
    </source>
</evidence>
<gene>
    <name evidence="1" type="ordered locus">NLA_18560</name>
</gene>
<proteinExistence type="predicted"/>
<dbReference type="AlphaFoldDB" id="E4ZFC3"/>
<evidence type="ECO:0000313" key="1">
    <source>
        <dbReference type="EMBL" id="CBN88059.1"/>
    </source>
</evidence>
<sequence length="141" mass="17006">MNNNNNIYKIKPLQFPKNNCRFYLDKVYATEQDVNISASDCNKEVHIEIFIDSVIHFQLTDESYKVKFSEYLFQNRAKNHCDKNPATPHYFFEIIDDSYMDWLKKESFDFFEKAYYKAYVFFFNDFVIEVISAVEPVFYSK</sequence>
<evidence type="ECO:0000313" key="2">
    <source>
        <dbReference type="Proteomes" id="UP000008723"/>
    </source>
</evidence>
<dbReference type="RefSeq" id="WP_013449531.1">
    <property type="nucleotide sequence ID" value="NC_014752.1"/>
</dbReference>
<reference evidence="1 2" key="1">
    <citation type="journal article" date="2010" name="BMC Genomics">
        <title>Independent evolution of the core and accessory gene sets in the genus Neisseria: insights gained from the genome of Neisseria lactamica isolate 020-06.</title>
        <authorList>
            <person name="Bennett J.S."/>
            <person name="Bentley S.D."/>
            <person name="Vernikos G.S."/>
            <person name="Quail M.A."/>
            <person name="Cherevach I."/>
            <person name="White B."/>
            <person name="Parkhill J."/>
            <person name="Maiden M.C."/>
        </authorList>
    </citation>
    <scope>NUCLEOTIDE SEQUENCE [LARGE SCALE GENOMIC DNA]</scope>
    <source>
        <strain evidence="1 2">020-06</strain>
    </source>
</reference>
<accession>E4ZFC3</accession>